<feature type="transmembrane region" description="Helical" evidence="10">
    <location>
        <begin position="693"/>
        <end position="712"/>
    </location>
</feature>
<evidence type="ECO:0000313" key="14">
    <source>
        <dbReference type="EMBL" id="KAF5811943.1"/>
    </source>
</evidence>
<evidence type="ECO:0000256" key="10">
    <source>
        <dbReference type="SAM" id="Phobius"/>
    </source>
</evidence>
<evidence type="ECO:0000259" key="12">
    <source>
        <dbReference type="Pfam" id="PF11145"/>
    </source>
</evidence>
<dbReference type="InterPro" id="IPR057425">
    <property type="entry name" value="DUF2921_N"/>
</dbReference>
<dbReference type="Pfam" id="PF25333">
    <property type="entry name" value="DUF2921_N"/>
    <property type="match status" value="3"/>
</dbReference>
<dbReference type="InParanoid" id="A0A251V1Y3"/>
<evidence type="ECO:0000256" key="9">
    <source>
        <dbReference type="ARBA" id="ARBA00023136"/>
    </source>
</evidence>
<dbReference type="FunCoup" id="A0A251V1Y3">
    <property type="interactions" value="2540"/>
</dbReference>
<evidence type="ECO:0000259" key="13">
    <source>
        <dbReference type="Pfam" id="PF25333"/>
    </source>
</evidence>
<dbReference type="OMA" id="CAERQKV"/>
<feature type="transmembrane region" description="Helical" evidence="10">
    <location>
        <begin position="733"/>
        <end position="752"/>
    </location>
</feature>
<feature type="domain" description="DUF2921" evidence="13">
    <location>
        <begin position="308"/>
        <end position="396"/>
    </location>
</feature>
<dbReference type="Gramene" id="mRNA:HanXRQr2_Chr04g0187131">
    <property type="protein sequence ID" value="CDS:HanXRQr2_Chr04g0187131.1"/>
    <property type="gene ID" value="HanXRQr2_Chr04g0187131"/>
</dbReference>
<evidence type="ECO:0000256" key="7">
    <source>
        <dbReference type="ARBA" id="ARBA00022786"/>
    </source>
</evidence>
<dbReference type="AlphaFoldDB" id="A0A251V1Y3"/>
<dbReference type="Proteomes" id="UP000215914">
    <property type="component" value="Chromosome 4"/>
</dbReference>
<feature type="transmembrane region" description="Helical" evidence="10">
    <location>
        <begin position="846"/>
        <end position="868"/>
    </location>
</feature>
<keyword evidence="6 10" id="KW-0812">Transmembrane</keyword>
<evidence type="ECO:0000256" key="6">
    <source>
        <dbReference type="ARBA" id="ARBA00022692"/>
    </source>
</evidence>
<keyword evidence="9 10" id="KW-0472">Membrane</keyword>
<comment type="subcellular location">
    <subcellularLocation>
        <location evidence="2">Endomembrane system</location>
        <topology evidence="2">Multi-pass membrane protein</topology>
    </subcellularLocation>
</comment>
<keyword evidence="5" id="KW-0808">Transferase</keyword>
<organism evidence="15 16">
    <name type="scientific">Helianthus annuus</name>
    <name type="common">Common sunflower</name>
    <dbReference type="NCBI Taxonomy" id="4232"/>
    <lineage>
        <taxon>Eukaryota</taxon>
        <taxon>Viridiplantae</taxon>
        <taxon>Streptophyta</taxon>
        <taxon>Embryophyta</taxon>
        <taxon>Tracheophyta</taxon>
        <taxon>Spermatophyta</taxon>
        <taxon>Magnoliopsida</taxon>
        <taxon>eudicotyledons</taxon>
        <taxon>Gunneridae</taxon>
        <taxon>Pentapetalae</taxon>
        <taxon>asterids</taxon>
        <taxon>campanulids</taxon>
        <taxon>Asterales</taxon>
        <taxon>Asteraceae</taxon>
        <taxon>Asteroideae</taxon>
        <taxon>Heliantheae alliance</taxon>
        <taxon>Heliantheae</taxon>
        <taxon>Helianthus</taxon>
    </lineage>
</organism>
<comment type="catalytic activity">
    <reaction evidence="1">
        <text>S-ubiquitinyl-[E2 ubiquitin-conjugating enzyme]-L-cysteine + [acceptor protein]-L-lysine = [E2 ubiquitin-conjugating enzyme]-L-cysteine + N(6)-ubiquitinyl-[acceptor protein]-L-lysine.</text>
        <dbReference type="EC" id="2.3.2.27"/>
    </reaction>
</comment>
<name>A0A251V1Y3_HELAN</name>
<evidence type="ECO:0000313" key="16">
    <source>
        <dbReference type="Proteomes" id="UP000215914"/>
    </source>
</evidence>
<feature type="chain" id="PRO_5012128877" description="RING-type E3 ubiquitin transferase" evidence="11">
    <location>
        <begin position="31"/>
        <end position="901"/>
    </location>
</feature>
<reference evidence="14" key="3">
    <citation type="submission" date="2020-06" db="EMBL/GenBank/DDBJ databases">
        <title>Helianthus annuus Genome sequencing and assembly Release 2.</title>
        <authorList>
            <person name="Gouzy J."/>
            <person name="Langlade N."/>
            <person name="Munos S."/>
        </authorList>
    </citation>
    <scope>NUCLEOTIDE SEQUENCE</scope>
    <source>
        <tissue evidence="14">Leaves</tissue>
    </source>
</reference>
<keyword evidence="8 10" id="KW-1133">Transmembrane helix</keyword>
<dbReference type="GO" id="GO:0061630">
    <property type="term" value="F:ubiquitin protein ligase activity"/>
    <property type="evidence" value="ECO:0007669"/>
    <property type="project" value="UniProtKB-EC"/>
</dbReference>
<feature type="domain" description="SWEET-like" evidence="12">
    <location>
        <begin position="605"/>
        <end position="882"/>
    </location>
</feature>
<dbReference type="EC" id="2.3.2.27" evidence="4"/>
<evidence type="ECO:0000256" key="5">
    <source>
        <dbReference type="ARBA" id="ARBA00022679"/>
    </source>
</evidence>
<evidence type="ECO:0000256" key="3">
    <source>
        <dbReference type="ARBA" id="ARBA00004906"/>
    </source>
</evidence>
<evidence type="ECO:0000256" key="4">
    <source>
        <dbReference type="ARBA" id="ARBA00012483"/>
    </source>
</evidence>
<dbReference type="EMBL" id="MNCJ02000319">
    <property type="protein sequence ID" value="KAF5811943.1"/>
    <property type="molecule type" value="Genomic_DNA"/>
</dbReference>
<dbReference type="GO" id="GO:0012505">
    <property type="term" value="C:endomembrane system"/>
    <property type="evidence" value="ECO:0007669"/>
    <property type="project" value="UniProtKB-SubCell"/>
</dbReference>
<protein>
    <recommendedName>
        <fullName evidence="4">RING-type E3 ubiquitin transferase</fullName>
        <ecNumber evidence="4">2.3.2.27</ecNumber>
    </recommendedName>
</protein>
<feature type="domain" description="DUF2921" evidence="13">
    <location>
        <begin position="41"/>
        <end position="218"/>
    </location>
</feature>
<feature type="signal peptide" evidence="11">
    <location>
        <begin position="1"/>
        <end position="30"/>
    </location>
</feature>
<accession>A0A251V1Y3</accession>
<keyword evidence="11" id="KW-0732">Signal</keyword>
<feature type="transmembrane region" description="Helical" evidence="10">
    <location>
        <begin position="809"/>
        <end position="826"/>
    </location>
</feature>
<feature type="transmembrane region" description="Helical" evidence="10">
    <location>
        <begin position="772"/>
        <end position="797"/>
    </location>
</feature>
<evidence type="ECO:0000313" key="15">
    <source>
        <dbReference type="EMBL" id="OTG29628.1"/>
    </source>
</evidence>
<comment type="pathway">
    <text evidence="3">Protein modification; protein ubiquitination.</text>
</comment>
<evidence type="ECO:0000256" key="11">
    <source>
        <dbReference type="SAM" id="SignalP"/>
    </source>
</evidence>
<feature type="domain" description="DUF2921" evidence="13">
    <location>
        <begin position="428"/>
        <end position="594"/>
    </location>
</feature>
<dbReference type="InterPro" id="IPR021319">
    <property type="entry name" value="DUF2921"/>
</dbReference>
<dbReference type="PANTHER" id="PTHR33389:SF22">
    <property type="entry name" value="FAMILY PROTEIN, PUTATIVE (DUF2921)-RELATED"/>
    <property type="match status" value="1"/>
</dbReference>
<gene>
    <name evidence="15" type="ORF">HannXRQ_Chr04g0124351</name>
    <name evidence="14" type="ORF">HanXRQr2_Chr04g0187131</name>
</gene>
<dbReference type="PANTHER" id="PTHR33389">
    <property type="entry name" value="FAMILY PROTEIN, PUTATIVE (DUF2921)-RELATED"/>
    <property type="match status" value="1"/>
</dbReference>
<reference evidence="14 16" key="1">
    <citation type="journal article" date="2017" name="Nature">
        <title>The sunflower genome provides insights into oil metabolism, flowering and Asterid evolution.</title>
        <authorList>
            <person name="Badouin H."/>
            <person name="Gouzy J."/>
            <person name="Grassa C.J."/>
            <person name="Murat F."/>
            <person name="Staton S.E."/>
            <person name="Cottret L."/>
            <person name="Lelandais-Briere C."/>
            <person name="Owens G.L."/>
            <person name="Carrere S."/>
            <person name="Mayjonade B."/>
            <person name="Legrand L."/>
            <person name="Gill N."/>
            <person name="Kane N.C."/>
            <person name="Bowers J.E."/>
            <person name="Hubner S."/>
            <person name="Bellec A."/>
            <person name="Berard A."/>
            <person name="Berges H."/>
            <person name="Blanchet N."/>
            <person name="Boniface M.C."/>
            <person name="Brunel D."/>
            <person name="Catrice O."/>
            <person name="Chaidir N."/>
            <person name="Claudel C."/>
            <person name="Donnadieu C."/>
            <person name="Faraut T."/>
            <person name="Fievet G."/>
            <person name="Helmstetter N."/>
            <person name="King M."/>
            <person name="Knapp S.J."/>
            <person name="Lai Z."/>
            <person name="Le Paslier M.C."/>
            <person name="Lippi Y."/>
            <person name="Lorenzon L."/>
            <person name="Mandel J.R."/>
            <person name="Marage G."/>
            <person name="Marchand G."/>
            <person name="Marquand E."/>
            <person name="Bret-Mestries E."/>
            <person name="Morien E."/>
            <person name="Nambeesan S."/>
            <person name="Nguyen T."/>
            <person name="Pegot-Espagnet P."/>
            <person name="Pouilly N."/>
            <person name="Raftis F."/>
            <person name="Sallet E."/>
            <person name="Schiex T."/>
            <person name="Thomas J."/>
            <person name="Vandecasteele C."/>
            <person name="Vares D."/>
            <person name="Vear F."/>
            <person name="Vautrin S."/>
            <person name="Crespi M."/>
            <person name="Mangin B."/>
            <person name="Burke J.M."/>
            <person name="Salse J."/>
            <person name="Munos S."/>
            <person name="Vincourt P."/>
            <person name="Rieseberg L.H."/>
            <person name="Langlade N.B."/>
        </authorList>
    </citation>
    <scope>NUCLEOTIDE SEQUENCE [LARGE SCALE GENOMIC DNA]</scope>
    <source>
        <strain evidence="16">cv. SF193</strain>
        <tissue evidence="14">Leaves</tissue>
    </source>
</reference>
<feature type="transmembrane region" description="Helical" evidence="10">
    <location>
        <begin position="650"/>
        <end position="673"/>
    </location>
</feature>
<feature type="transmembrane region" description="Helical" evidence="10">
    <location>
        <begin position="617"/>
        <end position="638"/>
    </location>
</feature>
<dbReference type="EMBL" id="CM007893">
    <property type="protein sequence ID" value="OTG29628.1"/>
    <property type="molecule type" value="Genomic_DNA"/>
</dbReference>
<reference evidence="15" key="2">
    <citation type="submission" date="2017-02" db="EMBL/GenBank/DDBJ databases">
        <title>Sunflower complete genome.</title>
        <authorList>
            <person name="Langlade N."/>
            <person name="Munos S."/>
        </authorList>
    </citation>
    <scope>NUCLEOTIDE SEQUENCE [LARGE SCALE GENOMIC DNA]</scope>
    <source>
        <tissue evidence="15">Leaves</tissue>
    </source>
</reference>
<dbReference type="OrthoDB" id="607498at2759"/>
<evidence type="ECO:0000256" key="1">
    <source>
        <dbReference type="ARBA" id="ARBA00000900"/>
    </source>
</evidence>
<keyword evidence="16" id="KW-1185">Reference proteome</keyword>
<evidence type="ECO:0000256" key="2">
    <source>
        <dbReference type="ARBA" id="ARBA00004127"/>
    </source>
</evidence>
<keyword evidence="7" id="KW-0833">Ubl conjugation pathway</keyword>
<proteinExistence type="predicted"/>
<sequence length="901" mass="102644">MEPRIRVPFPPFNLLHLLVISTLFITKSTSIPHQISQLSYSKYCNDVVEEHQSTETQYSNNNFLRLDKAVYSLGFQNPQFNFNPISSQIASFTTLKAYHTNSNNTIKINAVLNLIGPDIVSYFSGDVHRRNLRLVKVRPPRFEPRRHAGAEFRLLGFWDMYTGNICMVGSGSVSLLRSVNVVFKFNYPNSSVLDTSLINGTLESMMPAGSGAYFKPVSVLGVSGMGYNFSYIGKEIESGGFDVYDDGMENVSLGLSGVRGGICSIITWGLRFELDYDKYHCEDASCSFGMVGDEILPRFMSIKVVDCLEDGKVRYVLQFSNESYGKGLSFYPLTSLVAEGEWDEKKKRVVLVACQLFDKRALRGCSIRLAFSFPSSLSLKRRSSIVGKMWSTETKNLGNVSFYSSANVNSRIKGTSYEYLEHEKVQNFCSENLDSKGKKGTYPDEKSPNLRFDMMVRNKKGQMAYGYASPLYIRDRFYTPFENQWNHSSTNGYINVSYVISFKTRDEFEFGGKIPGSKMVEISAEGVYNTRNGVLCMIGCKHMSYEKFQKKRSLDCELVININFSPLNSKDPGMIHGNIKSTREKADPLYFEPIEFGSSSVTTTQARESIWRMDLEITMVLISNTLACIFIGLQLFHVKRNPDMLPFISVVMLVVLTLAHMIPLLLNFEAVFMSNRKQNVFLGTDQWLEVNEVLVRVITMVAFLLQFRLLQLTWSSRNNHESRKNLWVSDKKVLYISCPLYVAIGLVAWFAHLLQNSHSKTRFHIASDNTTFWGALKSYTGLVLDAFLIPQIMFSLFYDTHGTVLAPSFYIGSTLVRLLPHVYDLYRAHSSSWFYDKIYANPGMDYYSTMWDVVICCGGILCVLVIYVQQRFTGRSLLPKRFRDDVLYQKVPVITREQEIF</sequence>
<dbReference type="Pfam" id="PF11145">
    <property type="entry name" value="DUF2921"/>
    <property type="match status" value="1"/>
</dbReference>
<evidence type="ECO:0000256" key="8">
    <source>
        <dbReference type="ARBA" id="ARBA00022989"/>
    </source>
</evidence>